<dbReference type="AlphaFoldDB" id="A0AAC9LIV1"/>
<evidence type="ECO:0000313" key="1">
    <source>
        <dbReference type="EMBL" id="APU17140.1"/>
    </source>
</evidence>
<dbReference type="Proteomes" id="UP000185511">
    <property type="component" value="Chromosome"/>
</dbReference>
<sequence length="116" mass="13036">MATVELFILTGWNEGPFYYDNGDPGESLNHWIDEESIAFLQLDDDLVRDITAWDEEYQDLYDPDDPQGSGFPTSQAKTAWIERGKELAARIKRESPVVASVDYQGNGSIPEGTCVF</sequence>
<proteinExistence type="predicted"/>
<organism evidence="1 2">
    <name type="scientific">Actinoalloteichus fjordicus</name>
    <dbReference type="NCBI Taxonomy" id="1612552"/>
    <lineage>
        <taxon>Bacteria</taxon>
        <taxon>Bacillati</taxon>
        <taxon>Actinomycetota</taxon>
        <taxon>Actinomycetes</taxon>
        <taxon>Pseudonocardiales</taxon>
        <taxon>Pseudonocardiaceae</taxon>
        <taxon>Actinoalloteichus</taxon>
    </lineage>
</organism>
<name>A0AAC9LIV1_9PSEU</name>
<gene>
    <name evidence="1" type="ORF">UA74_25665</name>
</gene>
<dbReference type="KEGG" id="acad:UA74_25665"/>
<evidence type="ECO:0000313" key="2">
    <source>
        <dbReference type="Proteomes" id="UP000185511"/>
    </source>
</evidence>
<accession>A0AAC9LIV1</accession>
<reference evidence="2" key="1">
    <citation type="submission" date="2016-06" db="EMBL/GenBank/DDBJ databases">
        <title>Complete genome sequence of Actinoalloteichus fjordicus DSM 46855 (=ADI127-17), type strain of the new species Actinoalloteichus fjordicus.</title>
        <authorList>
            <person name="Ruckert C."/>
            <person name="Nouioui I."/>
            <person name="Willmese J."/>
            <person name="van Wezel G."/>
            <person name="Klenk H.-P."/>
            <person name="Kalinowski J."/>
            <person name="Zotchev S.B."/>
        </authorList>
    </citation>
    <scope>NUCLEOTIDE SEQUENCE [LARGE SCALE GENOMIC DNA]</scope>
    <source>
        <strain evidence="2">ADI127-7</strain>
    </source>
</reference>
<protein>
    <submittedName>
        <fullName evidence="1">Uncharacterized protein</fullName>
    </submittedName>
</protein>
<dbReference type="RefSeq" id="WP_157434451.1">
    <property type="nucleotide sequence ID" value="NZ_CP016076.1"/>
</dbReference>
<dbReference type="EMBL" id="CP016076">
    <property type="protein sequence ID" value="APU17140.1"/>
    <property type="molecule type" value="Genomic_DNA"/>
</dbReference>
<keyword evidence="2" id="KW-1185">Reference proteome</keyword>